<dbReference type="EMBL" id="CP048751">
    <property type="protein sequence ID" value="QIH72627.1"/>
    <property type="molecule type" value="Genomic_DNA"/>
</dbReference>
<dbReference type="KEGG" id="bmed:GYM46_06460"/>
<dbReference type="Gene3D" id="3.40.50.1010">
    <property type="entry name" value="5'-nuclease"/>
    <property type="match status" value="1"/>
</dbReference>
<keyword evidence="4" id="KW-1185">Reference proteome</keyword>
<dbReference type="Pfam" id="PF01850">
    <property type="entry name" value="PIN"/>
    <property type="match status" value="1"/>
</dbReference>
<dbReference type="InterPro" id="IPR002716">
    <property type="entry name" value="PIN_dom"/>
</dbReference>
<proteinExistence type="predicted"/>
<feature type="domain" description="PIN" evidence="1">
    <location>
        <begin position="7"/>
        <end position="118"/>
    </location>
</feature>
<gene>
    <name evidence="3" type="ORF">BREV_BREV_01993</name>
    <name evidence="2" type="ORF">GYM46_06460</name>
</gene>
<name>A0A6G7EGZ3_9CAUL</name>
<evidence type="ECO:0000313" key="3">
    <source>
        <dbReference type="EMBL" id="VDC50419.1"/>
    </source>
</evidence>
<evidence type="ECO:0000313" key="5">
    <source>
        <dbReference type="Proteomes" id="UP000501325"/>
    </source>
</evidence>
<dbReference type="EMBL" id="UXHF01000038">
    <property type="protein sequence ID" value="VDC50419.1"/>
    <property type="molecule type" value="Genomic_DNA"/>
</dbReference>
<dbReference type="InterPro" id="IPR029060">
    <property type="entry name" value="PIN-like_dom_sf"/>
</dbReference>
<reference evidence="2 5" key="2">
    <citation type="submission" date="2020-01" db="EMBL/GenBank/DDBJ databases">
        <authorList>
            <person name="Wang S."/>
        </authorList>
    </citation>
    <scope>NUCLEOTIDE SEQUENCE [LARGE SCALE GENOMIC DNA]</scope>
    <source>
        <strain evidence="2 5">D151-2-6</strain>
    </source>
</reference>
<evidence type="ECO:0000259" key="1">
    <source>
        <dbReference type="Pfam" id="PF01850"/>
    </source>
</evidence>
<dbReference type="SUPFAM" id="SSF88723">
    <property type="entry name" value="PIN domain-like"/>
    <property type="match status" value="1"/>
</dbReference>
<dbReference type="AlphaFoldDB" id="A0A6G7EGZ3"/>
<evidence type="ECO:0000313" key="4">
    <source>
        <dbReference type="Proteomes" id="UP000289220"/>
    </source>
</evidence>
<dbReference type="CDD" id="cd18692">
    <property type="entry name" value="PIN_VapC-like"/>
    <property type="match status" value="1"/>
</dbReference>
<dbReference type="Proteomes" id="UP000289220">
    <property type="component" value="Unassembled WGS sequence"/>
</dbReference>
<evidence type="ECO:0000313" key="2">
    <source>
        <dbReference type="EMBL" id="QIH72627.1"/>
    </source>
</evidence>
<organism evidence="3 4">
    <name type="scientific">Brevundimonas mediterranea</name>
    <dbReference type="NCBI Taxonomy" id="74329"/>
    <lineage>
        <taxon>Bacteria</taxon>
        <taxon>Pseudomonadati</taxon>
        <taxon>Pseudomonadota</taxon>
        <taxon>Alphaproteobacteria</taxon>
        <taxon>Caulobacterales</taxon>
        <taxon>Caulobacteraceae</taxon>
        <taxon>Brevundimonas</taxon>
    </lineage>
</organism>
<accession>A0A6G7EGZ3</accession>
<sequence length="141" mass="15628">MIASSEVFLDTNILLYAALGRDHAGHRWERAREIVLTEDYCTSGQVLAEFYNNATRKGAPPLSSDKAREWVRVVAMKPCQPITPEVVVAGVDNARRYQLSYWDGAIIAAAERLGAKVLYSEVLTHGQTYGSVRVENPFLSA</sequence>
<dbReference type="RefSeq" id="WP_008262108.1">
    <property type="nucleotide sequence ID" value="NZ_CP048751.1"/>
</dbReference>
<reference evidence="3 4" key="1">
    <citation type="submission" date="2018-11" db="EMBL/GenBank/DDBJ databases">
        <authorList>
            <person name="Peiro R."/>
            <person name="Begona"/>
            <person name="Cbmso G."/>
            <person name="Lopez M."/>
            <person name="Gonzalez S."/>
            <person name="Sacristan E."/>
            <person name="Castillo E."/>
        </authorList>
    </citation>
    <scope>NUCLEOTIDE SEQUENCE [LARGE SCALE GENOMIC DNA]</scope>
    <source>
        <strain evidence="3">Brev_genome</strain>
    </source>
</reference>
<protein>
    <submittedName>
        <fullName evidence="2">PIN domain-containing protein</fullName>
    </submittedName>
</protein>
<dbReference type="Proteomes" id="UP000501325">
    <property type="component" value="Chromosome"/>
</dbReference>